<accession>A0ACB7WWF4</accession>
<evidence type="ECO:0000313" key="1">
    <source>
        <dbReference type="EMBL" id="KAH7692846.1"/>
    </source>
</evidence>
<keyword evidence="2" id="KW-1185">Reference proteome</keyword>
<sequence length="109" mass="12286">MWNSLEEQSFAKDTKNTASRSYTCTFCRRMFRSAQALGGHMNIHRRDRANLLRCGQKPDNFIFTVPSPDSPLTKFSISTYKCIAGEEINGGVSHASVAEELDLELRLGR</sequence>
<gene>
    <name evidence="1" type="ORF">IHE45_01G092600</name>
</gene>
<organism evidence="1 2">
    <name type="scientific">Dioscorea alata</name>
    <name type="common">Purple yam</name>
    <dbReference type="NCBI Taxonomy" id="55571"/>
    <lineage>
        <taxon>Eukaryota</taxon>
        <taxon>Viridiplantae</taxon>
        <taxon>Streptophyta</taxon>
        <taxon>Embryophyta</taxon>
        <taxon>Tracheophyta</taxon>
        <taxon>Spermatophyta</taxon>
        <taxon>Magnoliopsida</taxon>
        <taxon>Liliopsida</taxon>
        <taxon>Dioscoreales</taxon>
        <taxon>Dioscoreaceae</taxon>
        <taxon>Dioscorea</taxon>
    </lineage>
</organism>
<dbReference type="EMBL" id="CM037011">
    <property type="protein sequence ID" value="KAH7692846.1"/>
    <property type="molecule type" value="Genomic_DNA"/>
</dbReference>
<comment type="caution">
    <text evidence="1">The sequence shown here is derived from an EMBL/GenBank/DDBJ whole genome shotgun (WGS) entry which is preliminary data.</text>
</comment>
<reference evidence="2" key="1">
    <citation type="journal article" date="2022" name="Nat. Commun.">
        <title>Chromosome evolution and the genetic basis of agronomically important traits in greater yam.</title>
        <authorList>
            <person name="Bredeson J.V."/>
            <person name="Lyons J.B."/>
            <person name="Oniyinde I.O."/>
            <person name="Okereke N.R."/>
            <person name="Kolade O."/>
            <person name="Nnabue I."/>
            <person name="Nwadili C.O."/>
            <person name="Hribova E."/>
            <person name="Parker M."/>
            <person name="Nwogha J."/>
            <person name="Shu S."/>
            <person name="Carlson J."/>
            <person name="Kariba R."/>
            <person name="Muthemba S."/>
            <person name="Knop K."/>
            <person name="Barton G.J."/>
            <person name="Sherwood A.V."/>
            <person name="Lopez-Montes A."/>
            <person name="Asiedu R."/>
            <person name="Jamnadass R."/>
            <person name="Muchugi A."/>
            <person name="Goodstein D."/>
            <person name="Egesi C.N."/>
            <person name="Featherston J."/>
            <person name="Asfaw A."/>
            <person name="Simpson G.G."/>
            <person name="Dolezel J."/>
            <person name="Hendre P.S."/>
            <person name="Van Deynze A."/>
            <person name="Kumar P.L."/>
            <person name="Obidiegwu J.E."/>
            <person name="Bhattacharjee R."/>
            <person name="Rokhsar D.S."/>
        </authorList>
    </citation>
    <scope>NUCLEOTIDE SEQUENCE [LARGE SCALE GENOMIC DNA]</scope>
    <source>
        <strain evidence="2">cv. TDa95/00328</strain>
    </source>
</reference>
<name>A0ACB7WWF4_DIOAL</name>
<dbReference type="Proteomes" id="UP000827976">
    <property type="component" value="Chromosome 1"/>
</dbReference>
<evidence type="ECO:0000313" key="2">
    <source>
        <dbReference type="Proteomes" id="UP000827976"/>
    </source>
</evidence>
<proteinExistence type="predicted"/>
<protein>
    <submittedName>
        <fullName evidence="1">Beta-beta-alpha zinc fingers domain-containing protein</fullName>
    </submittedName>
</protein>